<dbReference type="PANTHER" id="PTHR24016">
    <property type="entry name" value="CONSERVED OLIGOMERIC GOLGI COMPLEX SUBUNIT 4"/>
    <property type="match status" value="1"/>
</dbReference>
<dbReference type="EMBL" id="HBIJ01023299">
    <property type="protein sequence ID" value="CAE0374544.1"/>
    <property type="molecule type" value="Transcribed_RNA"/>
</dbReference>
<protein>
    <recommendedName>
        <fullName evidence="3">Component of oligomeric Golgi complex 4</fullName>
    </recommendedName>
</protein>
<reference evidence="2" key="1">
    <citation type="submission" date="2021-01" db="EMBL/GenBank/DDBJ databases">
        <authorList>
            <person name="Corre E."/>
            <person name="Pelletier E."/>
            <person name="Niang G."/>
            <person name="Scheremetjew M."/>
            <person name="Finn R."/>
            <person name="Kale V."/>
            <person name="Holt S."/>
            <person name="Cochrane G."/>
            <person name="Meng A."/>
            <person name="Brown T."/>
            <person name="Cohen L."/>
        </authorList>
    </citation>
    <scope>NUCLEOTIDE SEQUENCE</scope>
    <source>
        <strain evidence="2">CCMP1510</strain>
    </source>
</reference>
<accession>A0A7S3NKV8</accession>
<dbReference type="AlphaFoldDB" id="A0A7S3NKV8"/>
<sequence>MEDAALKALTQIEKVKKCESELERYVQITNEAKKIAYVLALEIRVLDKNRERAEKGVLASRDVLGLRSCAAKISDAIEEEKLDIATAQIIKLRKIEKAAEAGGDAYEKELAAGRTAALRAQQLIRERYFEACIARDGSRIEMYIEFLRVLDLVNDSCVSAFLDFFRYELRTAAALGLESNQDEKEHYLISLQKIVNAVFGVVQTSLFKKVCQAFEEAKSNDGGQRALLLAHDAAETALLAVCARFAAEQRLASLAASAQRRDSDTYDDSDSGAETLDALLEDTAVVLQRLETWDRFARHIASTIVHCSTTIFANTRLTQAAAELGGWYALLELNLLRNGLRLEAKQCFDLVKERADFFWRAYQKAYQQSSSITTNKKFDKYAEDDDTLAAVLEDTPISATADDGMYAIKRALLRAASTGHGGACGNILSETINILDASLLHDLSTTAHTCIAQAQKRLAKQRALIDLAAADDVDALTDAFRAGFASTADKIRGEATEEKLEVLCIRAQVAINTLQRAALELLPKLAHDVQLELGASFAKTDSRLIQLDALTQELFPPKGETAIRFEHALHAAVEAYAKLLLRPLAVVLNDKLISANSAGNTEEPTVGASDFHEFGAGFVPTEIPIIHRYAIEDDDAFATSSQLNDLAPVLTDAADALIPFAISALSAQSAETLFENIATGLGAKIETHIFNAPKITPLGAVLVDKDVRAIRTALVHAASLNIHQQSFQLATAIRSGLSRALAFADLLLQVQDLDDAYFYLSQAQSGTSNSSILSYQDLRDALLLRGFELAPPSSSQQKKEEHHPTTSSTEL</sequence>
<dbReference type="PANTHER" id="PTHR24016:SF0">
    <property type="entry name" value="CONSERVED OLIGOMERIC GOLGI COMPLEX SUBUNIT 4"/>
    <property type="match status" value="1"/>
</dbReference>
<organism evidence="2">
    <name type="scientific">Aureoumbra lagunensis</name>
    <dbReference type="NCBI Taxonomy" id="44058"/>
    <lineage>
        <taxon>Eukaryota</taxon>
        <taxon>Sar</taxon>
        <taxon>Stramenopiles</taxon>
        <taxon>Ochrophyta</taxon>
        <taxon>Pelagophyceae</taxon>
        <taxon>Pelagomonadales</taxon>
        <taxon>Aureoumbra</taxon>
    </lineage>
</organism>
<name>A0A7S3NKV8_9STRA</name>
<dbReference type="InterPro" id="IPR048682">
    <property type="entry name" value="COG4"/>
</dbReference>
<evidence type="ECO:0000313" key="2">
    <source>
        <dbReference type="EMBL" id="CAE0374544.1"/>
    </source>
</evidence>
<dbReference type="Gene3D" id="1.20.58.1970">
    <property type="match status" value="1"/>
</dbReference>
<evidence type="ECO:0000256" key="1">
    <source>
        <dbReference type="SAM" id="MobiDB-lite"/>
    </source>
</evidence>
<gene>
    <name evidence="2" type="ORF">ALAG00032_LOCUS15347</name>
</gene>
<evidence type="ECO:0008006" key="3">
    <source>
        <dbReference type="Google" id="ProtNLM"/>
    </source>
</evidence>
<feature type="region of interest" description="Disordered" evidence="1">
    <location>
        <begin position="791"/>
        <end position="811"/>
    </location>
</feature>
<proteinExistence type="predicted"/>